<protein>
    <submittedName>
        <fullName evidence="3">Chemiosmotic efflux system C protein C</fullName>
    </submittedName>
</protein>
<keyword evidence="2" id="KW-0812">Transmembrane</keyword>
<dbReference type="AlphaFoldDB" id="A0A0W1AMI7"/>
<organism evidence="3 4">
    <name type="scientific">Legionella waltersii</name>
    <dbReference type="NCBI Taxonomy" id="66969"/>
    <lineage>
        <taxon>Bacteria</taxon>
        <taxon>Pseudomonadati</taxon>
        <taxon>Pseudomonadota</taxon>
        <taxon>Gammaproteobacteria</taxon>
        <taxon>Legionellales</taxon>
        <taxon>Legionellaceae</taxon>
        <taxon>Legionella</taxon>
    </lineage>
</organism>
<dbReference type="PANTHER" id="PTHR30203">
    <property type="entry name" value="OUTER MEMBRANE CATION EFFLUX PROTEIN"/>
    <property type="match status" value="1"/>
</dbReference>
<dbReference type="RefSeq" id="WP_231950996.1">
    <property type="nucleotide sequence ID" value="NZ_CAAAIQ010000009.1"/>
</dbReference>
<evidence type="ECO:0000256" key="1">
    <source>
        <dbReference type="ARBA" id="ARBA00007613"/>
    </source>
</evidence>
<keyword evidence="2" id="KW-1133">Transmembrane helix</keyword>
<feature type="transmembrane region" description="Helical" evidence="2">
    <location>
        <begin position="34"/>
        <end position="53"/>
    </location>
</feature>
<dbReference type="Gene3D" id="1.20.1600.10">
    <property type="entry name" value="Outer membrane efflux proteins (OEP)"/>
    <property type="match status" value="1"/>
</dbReference>
<feature type="transmembrane region" description="Helical" evidence="2">
    <location>
        <begin position="6"/>
        <end position="22"/>
    </location>
</feature>
<comment type="caution">
    <text evidence="3">The sequence shown here is derived from an EMBL/GenBank/DDBJ whole genome shotgun (WGS) entry which is preliminary data.</text>
</comment>
<dbReference type="InterPro" id="IPR010131">
    <property type="entry name" value="MdtP/NodT-like"/>
</dbReference>
<proteinExistence type="inferred from homology"/>
<dbReference type="SUPFAM" id="SSF56954">
    <property type="entry name" value="Outer membrane efflux proteins (OEP)"/>
    <property type="match status" value="1"/>
</dbReference>
<dbReference type="Pfam" id="PF02321">
    <property type="entry name" value="OEP"/>
    <property type="match status" value="2"/>
</dbReference>
<evidence type="ECO:0000313" key="3">
    <source>
        <dbReference type="EMBL" id="KTD82540.1"/>
    </source>
</evidence>
<dbReference type="InterPro" id="IPR003423">
    <property type="entry name" value="OMP_efflux"/>
</dbReference>
<keyword evidence="4" id="KW-1185">Reference proteome</keyword>
<comment type="similarity">
    <text evidence="1">Belongs to the outer membrane factor (OMF) (TC 1.B.17) family.</text>
</comment>
<dbReference type="Proteomes" id="UP000054729">
    <property type="component" value="Unassembled WGS sequence"/>
</dbReference>
<dbReference type="EMBL" id="LNZB01000010">
    <property type="protein sequence ID" value="KTD82540.1"/>
    <property type="molecule type" value="Genomic_DNA"/>
</dbReference>
<dbReference type="STRING" id="66969.Lwal_0578"/>
<evidence type="ECO:0000313" key="4">
    <source>
        <dbReference type="Proteomes" id="UP000054729"/>
    </source>
</evidence>
<dbReference type="PATRIC" id="fig|66969.6.peg.620"/>
<dbReference type="GO" id="GO:0015562">
    <property type="term" value="F:efflux transmembrane transporter activity"/>
    <property type="evidence" value="ECO:0007669"/>
    <property type="project" value="InterPro"/>
</dbReference>
<evidence type="ECO:0000256" key="2">
    <source>
        <dbReference type="SAM" id="Phobius"/>
    </source>
</evidence>
<keyword evidence="2" id="KW-0472">Membrane</keyword>
<dbReference type="PANTHER" id="PTHR30203:SF24">
    <property type="entry name" value="BLR4935 PROTEIN"/>
    <property type="match status" value="1"/>
</dbReference>
<accession>A0A0W1AMI7</accession>
<name>A0A0W1AMI7_9GAMM</name>
<gene>
    <name evidence="3" type="primary">cecC</name>
    <name evidence="3" type="ORF">Lwal_0578</name>
</gene>
<reference evidence="3 4" key="1">
    <citation type="submission" date="2015-11" db="EMBL/GenBank/DDBJ databases">
        <title>Genomic analysis of 38 Legionella species identifies large and diverse effector repertoires.</title>
        <authorList>
            <person name="Burstein D."/>
            <person name="Amaro F."/>
            <person name="Zusman T."/>
            <person name="Lifshitz Z."/>
            <person name="Cohen O."/>
            <person name="Gilbert J.A."/>
            <person name="Pupko T."/>
            <person name="Shuman H.A."/>
            <person name="Segal G."/>
        </authorList>
    </citation>
    <scope>NUCLEOTIDE SEQUENCE [LARGE SCALE GENOMIC DNA]</scope>
    <source>
        <strain evidence="3 4">ATCC 51914</strain>
    </source>
</reference>
<sequence length="461" mass="51808">MKNSWVYPLTMACYVLIKRIFFGQPSRLNRTHSLTLIFLLGLWPVVVCSQAALSLNELTQRAIEQNKDLRAARYTVAIATARLVQAGLWPNPSLNLSNNDDRLFNDEGEYSRSAGFSQAFPISGRIAKQKTVARLDVLKAIAEIREAERQLSSKVANAFYAAVITERRLHQLNYLLQINHELVDVIHNRYHAAEISKLDDNSARIEYLRIVQEKHLLHSLRISQYATLNQLMGRAANSPLSLKSDIITGNKLPELARLKALALKNRPDRQAIVLSIHRANADRRLARAERFADWTLGLGVQQDKIVVEEGPRQPADRTLGITLSVPLPLLNRNQGRILEASHTGTQAIMALRALDLSIATEVTSNYKQLNALRMSLKETQQVSLKLGVDNVKLARESYENGQISLLNVLQIQKQQNDLQMTYLNTLEKYLQVYVALCTAIGPGTTQGLCPYLVYQRNGDGK</sequence>